<sequence length="122" mass="14561">MHLFHVDDITQDVYWDVYCRDYLRIDHQNTQLVSLSNPVHNTVWCLRSNLGVLMLELDSDSDEDEPIPNAPILDADAPMQQEPIMHPYHDMYKQKFQRLYDKNRSLHRDYSEVYDSAYEINT</sequence>
<proteinExistence type="predicted"/>
<evidence type="ECO:0000313" key="2">
    <source>
        <dbReference type="Proteomes" id="UP001157418"/>
    </source>
</evidence>
<dbReference type="Proteomes" id="UP001157418">
    <property type="component" value="Unassembled WGS sequence"/>
</dbReference>
<name>A0AAU9MRP6_9ASTR</name>
<comment type="caution">
    <text evidence="1">The sequence shown here is derived from an EMBL/GenBank/DDBJ whole genome shotgun (WGS) entry which is preliminary data.</text>
</comment>
<reference evidence="1 2" key="1">
    <citation type="submission" date="2022-01" db="EMBL/GenBank/DDBJ databases">
        <authorList>
            <person name="Xiong W."/>
            <person name="Schranz E."/>
        </authorList>
    </citation>
    <scope>NUCLEOTIDE SEQUENCE [LARGE SCALE GENOMIC DNA]</scope>
</reference>
<organism evidence="1 2">
    <name type="scientific">Lactuca virosa</name>
    <dbReference type="NCBI Taxonomy" id="75947"/>
    <lineage>
        <taxon>Eukaryota</taxon>
        <taxon>Viridiplantae</taxon>
        <taxon>Streptophyta</taxon>
        <taxon>Embryophyta</taxon>
        <taxon>Tracheophyta</taxon>
        <taxon>Spermatophyta</taxon>
        <taxon>Magnoliopsida</taxon>
        <taxon>eudicotyledons</taxon>
        <taxon>Gunneridae</taxon>
        <taxon>Pentapetalae</taxon>
        <taxon>asterids</taxon>
        <taxon>campanulids</taxon>
        <taxon>Asterales</taxon>
        <taxon>Asteraceae</taxon>
        <taxon>Cichorioideae</taxon>
        <taxon>Cichorieae</taxon>
        <taxon>Lactucinae</taxon>
        <taxon>Lactuca</taxon>
    </lineage>
</organism>
<keyword evidence="2" id="KW-1185">Reference proteome</keyword>
<gene>
    <name evidence="1" type="ORF">LVIROSA_LOCUS13947</name>
</gene>
<protein>
    <submittedName>
        <fullName evidence="1">Uncharacterized protein</fullName>
    </submittedName>
</protein>
<evidence type="ECO:0000313" key="1">
    <source>
        <dbReference type="EMBL" id="CAH1426889.1"/>
    </source>
</evidence>
<dbReference type="AlphaFoldDB" id="A0AAU9MRP6"/>
<accession>A0AAU9MRP6</accession>
<dbReference type="EMBL" id="CAKMRJ010002223">
    <property type="protein sequence ID" value="CAH1426889.1"/>
    <property type="molecule type" value="Genomic_DNA"/>
</dbReference>